<gene>
    <name evidence="5" type="ORF">C7B65_04040</name>
</gene>
<keyword evidence="6" id="KW-1185">Reference proteome</keyword>
<evidence type="ECO:0000256" key="3">
    <source>
        <dbReference type="ARBA" id="ARBA00023004"/>
    </source>
</evidence>
<dbReference type="PANTHER" id="PTHR10543">
    <property type="entry name" value="BETA-CAROTENE DIOXYGENASE"/>
    <property type="match status" value="1"/>
</dbReference>
<sequence length="478" mass="53565">MISLPQTTSWAKAILHTAKGFEPSPLTVLSGAIPAGLRGSLYRNGPGRLERGGQRVGHWFDGDGAILGVHFTRAGATGVYRYVQSAEYQAEEQARRFIYGGYGMNPPGAFWERFKPTKNAGNTSVLALSGGSQSDRLLALWEGGHPYALDPETLETYGLHDLNGLPKSLPFSAHPKRDLQTGDIYNFGVSFGKEAMLNVYRVDADGTLKQKSSVELDGLPLIHDFVMAGRYLIFFIPPVRLNAVPLLLKLKSFSDSFQWKPEQGTQILVFDRDSLDLVSRGETQPWYQWHFGNGFINANGDAVIDVIRYDNFNTNQYLKEVSTGKTHTSSKSTLWQIRLNPLTGETIETHELLDRSCEFPVVKPQEVGQFNRTTYLLLHRRGVDSTQDFFGSIARFDQKTGELMEADLGENRYPMEPIYAPDVENPDQGWIVTVVYDGNRDRSEVWIFDSDRLNDQPVCRLALPEVIPLGFHGTWKPA</sequence>
<dbReference type="PANTHER" id="PTHR10543:SF139">
    <property type="entry name" value="DIOXYGENASE"/>
    <property type="match status" value="1"/>
</dbReference>
<evidence type="ECO:0000256" key="1">
    <source>
        <dbReference type="ARBA" id="ARBA00006787"/>
    </source>
</evidence>
<dbReference type="RefSeq" id="WP_073074852.1">
    <property type="nucleotide sequence ID" value="NZ_MPPI01000048.1"/>
</dbReference>
<evidence type="ECO:0000313" key="5">
    <source>
        <dbReference type="EMBL" id="PSB21122.1"/>
    </source>
</evidence>
<comment type="similarity">
    <text evidence="1">Belongs to the carotenoid oxygenase family.</text>
</comment>
<keyword evidence="3 4" id="KW-0408">Iron</keyword>
<dbReference type="EMBL" id="PVWG01000003">
    <property type="protein sequence ID" value="PSB21122.1"/>
    <property type="molecule type" value="Genomic_DNA"/>
</dbReference>
<dbReference type="InterPro" id="IPR011048">
    <property type="entry name" value="Haem_d1_sf"/>
</dbReference>
<comment type="caution">
    <text evidence="5">The sequence shown here is derived from an EMBL/GenBank/DDBJ whole genome shotgun (WGS) entry which is preliminary data.</text>
</comment>
<feature type="binding site" evidence="4">
    <location>
        <position position="472"/>
    </location>
    <ligand>
        <name>Fe cation</name>
        <dbReference type="ChEBI" id="CHEBI:24875"/>
        <note>catalytic</note>
    </ligand>
</feature>
<dbReference type="AlphaFoldDB" id="A0A2T1DKX1"/>
<evidence type="ECO:0000256" key="2">
    <source>
        <dbReference type="ARBA" id="ARBA00022723"/>
    </source>
</evidence>
<feature type="binding site" evidence="4">
    <location>
        <position position="174"/>
    </location>
    <ligand>
        <name>Fe cation</name>
        <dbReference type="ChEBI" id="CHEBI:24875"/>
        <note>catalytic</note>
    </ligand>
</feature>
<dbReference type="OrthoDB" id="6636843at2"/>
<dbReference type="SUPFAM" id="SSF51004">
    <property type="entry name" value="C-terminal (heme d1) domain of cytochrome cd1-nitrite reductase"/>
    <property type="match status" value="1"/>
</dbReference>
<dbReference type="GO" id="GO:0046872">
    <property type="term" value="F:metal ion binding"/>
    <property type="evidence" value="ECO:0007669"/>
    <property type="project" value="UniProtKB-KW"/>
</dbReference>
<dbReference type="STRING" id="1920490.GCA_001895925_02137"/>
<dbReference type="Proteomes" id="UP000238634">
    <property type="component" value="Unassembled WGS sequence"/>
</dbReference>
<proteinExistence type="inferred from homology"/>
<dbReference type="InterPro" id="IPR004294">
    <property type="entry name" value="Carotenoid_Oase"/>
</dbReference>
<dbReference type="GO" id="GO:0010436">
    <property type="term" value="F:carotenoid dioxygenase activity"/>
    <property type="evidence" value="ECO:0007669"/>
    <property type="project" value="TreeGrafter"/>
</dbReference>
<name>A0A2T1DKX1_9CYAN</name>
<dbReference type="Pfam" id="PF03055">
    <property type="entry name" value="RPE65"/>
    <property type="match status" value="1"/>
</dbReference>
<keyword evidence="2 4" id="KW-0479">Metal-binding</keyword>
<comment type="cofactor">
    <cofactor evidence="4">
        <name>Fe(2+)</name>
        <dbReference type="ChEBI" id="CHEBI:29033"/>
    </cofactor>
    <text evidence="4">Binds 1 Fe(2+) ion per subunit.</text>
</comment>
<protein>
    <submittedName>
        <fullName evidence="5">Uncharacterized protein</fullName>
    </submittedName>
</protein>
<accession>A0A2T1DKX1</accession>
<reference evidence="5 6" key="2">
    <citation type="submission" date="2018-03" db="EMBL/GenBank/DDBJ databases">
        <title>The ancient ancestry and fast evolution of plastids.</title>
        <authorList>
            <person name="Moore K.R."/>
            <person name="Magnabosco C."/>
            <person name="Momper L."/>
            <person name="Gold D.A."/>
            <person name="Bosak T."/>
            <person name="Fournier G.P."/>
        </authorList>
    </citation>
    <scope>NUCLEOTIDE SEQUENCE [LARGE SCALE GENOMIC DNA]</scope>
    <source>
        <strain evidence="5 6">ULC007</strain>
    </source>
</reference>
<evidence type="ECO:0000313" key="6">
    <source>
        <dbReference type="Proteomes" id="UP000238634"/>
    </source>
</evidence>
<feature type="binding site" evidence="4">
    <location>
        <position position="223"/>
    </location>
    <ligand>
        <name>Fe cation</name>
        <dbReference type="ChEBI" id="CHEBI:24875"/>
        <note>catalytic</note>
    </ligand>
</feature>
<feature type="binding site" evidence="4">
    <location>
        <position position="290"/>
    </location>
    <ligand>
        <name>Fe cation</name>
        <dbReference type="ChEBI" id="CHEBI:24875"/>
        <note>catalytic</note>
    </ligand>
</feature>
<evidence type="ECO:0000256" key="4">
    <source>
        <dbReference type="PIRSR" id="PIRSR604294-1"/>
    </source>
</evidence>
<dbReference type="GO" id="GO:0016121">
    <property type="term" value="P:carotene catabolic process"/>
    <property type="evidence" value="ECO:0007669"/>
    <property type="project" value="TreeGrafter"/>
</dbReference>
<organism evidence="5 6">
    <name type="scientific">Phormidesmis priestleyi ULC007</name>
    <dbReference type="NCBI Taxonomy" id="1920490"/>
    <lineage>
        <taxon>Bacteria</taxon>
        <taxon>Bacillati</taxon>
        <taxon>Cyanobacteriota</taxon>
        <taxon>Cyanophyceae</taxon>
        <taxon>Leptolyngbyales</taxon>
        <taxon>Leptolyngbyaceae</taxon>
        <taxon>Phormidesmis</taxon>
    </lineage>
</organism>
<reference evidence="5 6" key="1">
    <citation type="submission" date="2018-02" db="EMBL/GenBank/DDBJ databases">
        <authorList>
            <person name="Cohen D.B."/>
            <person name="Kent A.D."/>
        </authorList>
    </citation>
    <scope>NUCLEOTIDE SEQUENCE [LARGE SCALE GENOMIC DNA]</scope>
    <source>
        <strain evidence="5 6">ULC007</strain>
    </source>
</reference>